<gene>
    <name evidence="2" type="ORF">LQE92_14070</name>
</gene>
<proteinExistence type="predicted"/>
<evidence type="ECO:0000259" key="1">
    <source>
        <dbReference type="PROSITE" id="PS51186"/>
    </source>
</evidence>
<name>A0AAP2RKJ4_9FIRM</name>
<feature type="domain" description="N-acetyltransferase" evidence="1">
    <location>
        <begin position="2"/>
        <end position="165"/>
    </location>
</feature>
<dbReference type="AlphaFoldDB" id="A0AAP2RKJ4"/>
<dbReference type="SUPFAM" id="SSF55729">
    <property type="entry name" value="Acyl-CoA N-acyltransferases (Nat)"/>
    <property type="match status" value="1"/>
</dbReference>
<dbReference type="PANTHER" id="PTHR43415">
    <property type="entry name" value="SPERMIDINE N(1)-ACETYLTRANSFERASE"/>
    <property type="match status" value="1"/>
</dbReference>
<dbReference type="GO" id="GO:0016747">
    <property type="term" value="F:acyltransferase activity, transferring groups other than amino-acyl groups"/>
    <property type="evidence" value="ECO:0007669"/>
    <property type="project" value="InterPro"/>
</dbReference>
<reference evidence="2 3" key="1">
    <citation type="submission" date="2021-11" db="EMBL/GenBank/DDBJ databases">
        <title>Lacrimispora sp. nov. NSJ-141 isolated from human feces.</title>
        <authorList>
            <person name="Abdugheni R."/>
        </authorList>
    </citation>
    <scope>NUCLEOTIDE SEQUENCE [LARGE SCALE GENOMIC DNA]</scope>
    <source>
        <strain evidence="2 3">NSJ-141</strain>
    </source>
</reference>
<dbReference type="Gene3D" id="3.40.630.30">
    <property type="match status" value="1"/>
</dbReference>
<dbReference type="InterPro" id="IPR016181">
    <property type="entry name" value="Acyl_CoA_acyltransferase"/>
</dbReference>
<dbReference type="InterPro" id="IPR000182">
    <property type="entry name" value="GNAT_dom"/>
</dbReference>
<keyword evidence="3" id="KW-1185">Reference proteome</keyword>
<dbReference type="EMBL" id="JAJNOR010000011">
    <property type="protein sequence ID" value="MCD2493732.1"/>
    <property type="molecule type" value="Genomic_DNA"/>
</dbReference>
<dbReference type="PANTHER" id="PTHR43415:SF5">
    <property type="entry name" value="ACETYLTRANSFERASE"/>
    <property type="match status" value="1"/>
</dbReference>
<evidence type="ECO:0000313" key="3">
    <source>
        <dbReference type="Proteomes" id="UP001299265"/>
    </source>
</evidence>
<evidence type="ECO:0000313" key="2">
    <source>
        <dbReference type="EMBL" id="MCD2493732.1"/>
    </source>
</evidence>
<accession>A0AAP2RKJ4</accession>
<dbReference type="Proteomes" id="UP001299265">
    <property type="component" value="Unassembled WGS sequence"/>
</dbReference>
<dbReference type="Pfam" id="PF13302">
    <property type="entry name" value="Acetyltransf_3"/>
    <property type="match status" value="1"/>
</dbReference>
<protein>
    <submittedName>
        <fullName evidence="2">GNAT family N-acetyltransferase</fullName>
    </submittedName>
</protein>
<organism evidence="2 3">
    <name type="scientific">Lientehia hominis</name>
    <dbReference type="NCBI Taxonomy" id="2897778"/>
    <lineage>
        <taxon>Bacteria</taxon>
        <taxon>Bacillati</taxon>
        <taxon>Bacillota</taxon>
        <taxon>Clostridia</taxon>
        <taxon>Lachnospirales</taxon>
        <taxon>Lachnospiraceae</taxon>
        <taxon>Lientehia</taxon>
    </lineage>
</organism>
<dbReference type="CDD" id="cd04301">
    <property type="entry name" value="NAT_SF"/>
    <property type="match status" value="1"/>
</dbReference>
<comment type="caution">
    <text evidence="2">The sequence shown here is derived from an EMBL/GenBank/DDBJ whole genome shotgun (WGS) entry which is preliminary data.</text>
</comment>
<dbReference type="PROSITE" id="PS51186">
    <property type="entry name" value="GNAT"/>
    <property type="match status" value="1"/>
</dbReference>
<dbReference type="RefSeq" id="WP_231063574.1">
    <property type="nucleotide sequence ID" value="NZ_JAJNOR010000011.1"/>
</dbReference>
<sequence length="180" mass="20706">MIRLRPWKREELKELLGWFSDEEEFSRWSAGKFSYPLTEEQLLDYYERFEKDRCGWIMAALGDSGHLAGHIMMRKADYERNSVHFGFIVVSPAFRGKGTGRLMVSQGLKYAGEILGMKRATLGVFENNPAARRCYESVGFRTEEILKDEFDYHGEKWTLLNMTAEIGEQSGENGDRKSGG</sequence>